<sequence>MTDLQPFATVADLEARWHDLTDGERVRAAVLLEDASDLIRTQCAAWESRDVATLRRVTCSVVKRAMLASDLGVPEGVSQTNTTTGPFSDGYTFANPGGDLYLLDAERRSLGMGRAKAFHVRMVPDDEGAPHDPN</sequence>
<dbReference type="Pfam" id="PF09355">
    <property type="entry name" value="Phage_Gp19"/>
    <property type="match status" value="1"/>
</dbReference>
<evidence type="ECO:0008006" key="3">
    <source>
        <dbReference type="Google" id="ProtNLM"/>
    </source>
</evidence>
<protein>
    <recommendedName>
        <fullName evidence="3">Phage protein Gp19/Gp15/Gp42</fullName>
    </recommendedName>
</protein>
<dbReference type="AlphaFoldDB" id="A0A395XF07"/>
<accession>A0A395XF07</accession>
<comment type="caution">
    <text evidence="1">The sequence shown here is derived from an EMBL/GenBank/DDBJ whole genome shotgun (WGS) entry which is preliminary data.</text>
</comment>
<organism evidence="1 2">
    <name type="scientific">Bifidobacterium pseudolongum</name>
    <dbReference type="NCBI Taxonomy" id="1694"/>
    <lineage>
        <taxon>Bacteria</taxon>
        <taxon>Bacillati</taxon>
        <taxon>Actinomycetota</taxon>
        <taxon>Actinomycetes</taxon>
        <taxon>Bifidobacteriales</taxon>
        <taxon>Bifidobacteriaceae</taxon>
        <taxon>Bifidobacterium</taxon>
    </lineage>
</organism>
<evidence type="ECO:0000313" key="2">
    <source>
        <dbReference type="Proteomes" id="UP000265970"/>
    </source>
</evidence>
<dbReference type="RefSeq" id="WP_118239127.1">
    <property type="nucleotide sequence ID" value="NZ_QRZV01000002.1"/>
</dbReference>
<dbReference type="Proteomes" id="UP000265970">
    <property type="component" value="Unassembled WGS sequence"/>
</dbReference>
<evidence type="ECO:0000313" key="1">
    <source>
        <dbReference type="EMBL" id="RGW09909.1"/>
    </source>
</evidence>
<reference evidence="1 2" key="1">
    <citation type="submission" date="2018-08" db="EMBL/GenBank/DDBJ databases">
        <title>A genome reference for cultivated species of the human gut microbiota.</title>
        <authorList>
            <person name="Zou Y."/>
            <person name="Xue W."/>
            <person name="Luo G."/>
        </authorList>
    </citation>
    <scope>NUCLEOTIDE SEQUENCE [LARGE SCALE GENOMIC DNA]</scope>
    <source>
        <strain evidence="1 2">AF13-3LB</strain>
    </source>
</reference>
<gene>
    <name evidence="1" type="ORF">DWV92_04725</name>
</gene>
<dbReference type="EMBL" id="QRZV01000002">
    <property type="protein sequence ID" value="RGW09909.1"/>
    <property type="molecule type" value="Genomic_DNA"/>
</dbReference>
<name>A0A395XF07_9BIFI</name>
<dbReference type="InterPro" id="IPR018963">
    <property type="entry name" value="Mycophage_D29_Gp19"/>
</dbReference>
<proteinExistence type="predicted"/>